<feature type="compositionally biased region" description="Pro residues" evidence="1">
    <location>
        <begin position="188"/>
        <end position="198"/>
    </location>
</feature>
<keyword evidence="3" id="KW-1185">Reference proteome</keyword>
<feature type="region of interest" description="Disordered" evidence="1">
    <location>
        <begin position="170"/>
        <end position="203"/>
    </location>
</feature>
<dbReference type="OMA" id="KWGFKWE"/>
<organism evidence="2 3">
    <name type="scientific">Armillaria ostoyae</name>
    <name type="common">Armillaria root rot fungus</name>
    <dbReference type="NCBI Taxonomy" id="47428"/>
    <lineage>
        <taxon>Eukaryota</taxon>
        <taxon>Fungi</taxon>
        <taxon>Dikarya</taxon>
        <taxon>Basidiomycota</taxon>
        <taxon>Agaricomycotina</taxon>
        <taxon>Agaricomycetes</taxon>
        <taxon>Agaricomycetidae</taxon>
        <taxon>Agaricales</taxon>
        <taxon>Marasmiineae</taxon>
        <taxon>Physalacriaceae</taxon>
        <taxon>Armillaria</taxon>
    </lineage>
</organism>
<feature type="compositionally biased region" description="Low complexity" evidence="1">
    <location>
        <begin position="325"/>
        <end position="341"/>
    </location>
</feature>
<dbReference type="Proteomes" id="UP000219338">
    <property type="component" value="Unassembled WGS sequence"/>
</dbReference>
<sequence>MSLDQNLFTLLVTPNKEDPNVIDLVDPSGVTYYRKQRVAGAVYTVEVYDFMSESLLVTATAPSASSKTKVLELYNPTTTLELKYTGTLTFRWNFKWENFDFEWKREECFMLRKPDPPVLVAITKEPAGRLKTSSIQILDYNLNRFDIDDRKGLEIVILTALLTFQDANDSYHGSPSSEGLVKTKSTQSPPPPPPPKPPAKTGVDRVAEIQAIRGEINELTVEEEGDITHYAQYCSNLLQDEAMLFVTVRSSSAAQVPKVLQVVEETKRIRHKAGLNDEIFQYVLYDTLSQRPRRINLNNTPDNKYVPPNSLVVHLSKIPMPELQPSVTPTSTPTNASPPVSFNTQEKKPKKIVRRSRSGSKSPPPPVHSYQVHPLQPSPSPSQLNNPGIYTAPPPPLPEVGTEGLCLFSIAFDMKKGARQMASNYRSVRLDFKSISDSFLAFSIKGAMFCPNALPPAFSTS</sequence>
<name>A0A284R3Y3_ARMOS</name>
<dbReference type="EMBL" id="FUEG01000004">
    <property type="protein sequence ID" value="SJL03418.1"/>
    <property type="molecule type" value="Genomic_DNA"/>
</dbReference>
<feature type="compositionally biased region" description="Polar residues" evidence="1">
    <location>
        <begin position="170"/>
        <end position="187"/>
    </location>
</feature>
<protein>
    <submittedName>
        <fullName evidence="2">Uncharacterized protein</fullName>
    </submittedName>
</protein>
<reference evidence="3" key="1">
    <citation type="journal article" date="2017" name="Nat. Ecol. Evol.">
        <title>Genome expansion and lineage-specific genetic innovations in the forest pathogenic fungi Armillaria.</title>
        <authorList>
            <person name="Sipos G."/>
            <person name="Prasanna A.N."/>
            <person name="Walter M.C."/>
            <person name="O'Connor E."/>
            <person name="Balint B."/>
            <person name="Krizsan K."/>
            <person name="Kiss B."/>
            <person name="Hess J."/>
            <person name="Varga T."/>
            <person name="Slot J."/>
            <person name="Riley R."/>
            <person name="Boka B."/>
            <person name="Rigling D."/>
            <person name="Barry K."/>
            <person name="Lee J."/>
            <person name="Mihaltcheva S."/>
            <person name="LaButti K."/>
            <person name="Lipzen A."/>
            <person name="Waldron R."/>
            <person name="Moloney N.M."/>
            <person name="Sperisen C."/>
            <person name="Kredics L."/>
            <person name="Vagvoelgyi C."/>
            <person name="Patrignani A."/>
            <person name="Fitzpatrick D."/>
            <person name="Nagy I."/>
            <person name="Doyle S."/>
            <person name="Anderson J.B."/>
            <person name="Grigoriev I.V."/>
            <person name="Gueldener U."/>
            <person name="Muensterkoetter M."/>
            <person name="Nagy L.G."/>
        </authorList>
    </citation>
    <scope>NUCLEOTIDE SEQUENCE [LARGE SCALE GENOMIC DNA]</scope>
    <source>
        <strain evidence="3">C18/9</strain>
    </source>
</reference>
<gene>
    <name evidence="2" type="ORF">ARMOST_06773</name>
</gene>
<evidence type="ECO:0000256" key="1">
    <source>
        <dbReference type="SAM" id="MobiDB-lite"/>
    </source>
</evidence>
<evidence type="ECO:0000313" key="3">
    <source>
        <dbReference type="Proteomes" id="UP000219338"/>
    </source>
</evidence>
<accession>A0A284R3Y3</accession>
<feature type="region of interest" description="Disordered" evidence="1">
    <location>
        <begin position="322"/>
        <end position="396"/>
    </location>
</feature>
<proteinExistence type="predicted"/>
<dbReference type="STRING" id="47428.A0A284R3Y3"/>
<evidence type="ECO:0000313" key="2">
    <source>
        <dbReference type="EMBL" id="SJL03418.1"/>
    </source>
</evidence>
<dbReference type="AlphaFoldDB" id="A0A284R3Y3"/>
<feature type="compositionally biased region" description="Basic residues" evidence="1">
    <location>
        <begin position="348"/>
        <end position="358"/>
    </location>
</feature>
<dbReference type="OrthoDB" id="3357341at2759"/>